<keyword evidence="2" id="KW-1185">Reference proteome</keyword>
<evidence type="ECO:0000313" key="2">
    <source>
        <dbReference type="Proteomes" id="UP001642540"/>
    </source>
</evidence>
<proteinExistence type="predicted"/>
<comment type="caution">
    <text evidence="1">The sequence shown here is derived from an EMBL/GenBank/DDBJ whole genome shotgun (WGS) entry which is preliminary data.</text>
</comment>
<accession>A0ABP1QVI4</accession>
<reference evidence="1 2" key="1">
    <citation type="submission" date="2024-08" db="EMBL/GenBank/DDBJ databases">
        <authorList>
            <person name="Cucini C."/>
            <person name="Frati F."/>
        </authorList>
    </citation>
    <scope>NUCLEOTIDE SEQUENCE [LARGE SCALE GENOMIC DNA]</scope>
</reference>
<sequence length="174" mass="19726">MVKVRVIPEVGEVNVQDIENGPGRCERMACKKDLRRLRIHFICVLVKGGRSLPQMYTLEKPIPPEKLTVIPEDEEVKANQFVTGPGRCERFIKADENPPLKDIYNGVGRCEKEGCMKDVQRLRVHYREVHLKERTICRNATWGCSSSVTVIIWKAILDLSSVPNVNKEVAVCLG</sequence>
<evidence type="ECO:0008006" key="3">
    <source>
        <dbReference type="Google" id="ProtNLM"/>
    </source>
</evidence>
<name>A0ABP1QVI4_9HEXA</name>
<organism evidence="1 2">
    <name type="scientific">Orchesella dallaii</name>
    <dbReference type="NCBI Taxonomy" id="48710"/>
    <lineage>
        <taxon>Eukaryota</taxon>
        <taxon>Metazoa</taxon>
        <taxon>Ecdysozoa</taxon>
        <taxon>Arthropoda</taxon>
        <taxon>Hexapoda</taxon>
        <taxon>Collembola</taxon>
        <taxon>Entomobryomorpha</taxon>
        <taxon>Entomobryoidea</taxon>
        <taxon>Orchesellidae</taxon>
        <taxon>Orchesellinae</taxon>
        <taxon>Orchesella</taxon>
    </lineage>
</organism>
<gene>
    <name evidence="1" type="ORF">ODALV1_LOCUS14175</name>
</gene>
<protein>
    <recommendedName>
        <fullName evidence="3">C2H2-type domain-containing protein</fullName>
    </recommendedName>
</protein>
<dbReference type="Proteomes" id="UP001642540">
    <property type="component" value="Unassembled WGS sequence"/>
</dbReference>
<evidence type="ECO:0000313" key="1">
    <source>
        <dbReference type="EMBL" id="CAL8110346.1"/>
    </source>
</evidence>
<dbReference type="EMBL" id="CAXLJM020000044">
    <property type="protein sequence ID" value="CAL8110346.1"/>
    <property type="molecule type" value="Genomic_DNA"/>
</dbReference>